<proteinExistence type="predicted"/>
<dbReference type="EMBL" id="CM045760">
    <property type="protein sequence ID" value="KAI8028031.1"/>
    <property type="molecule type" value="Genomic_DNA"/>
</dbReference>
<dbReference type="Proteomes" id="UP001060215">
    <property type="component" value="Chromosome 3"/>
</dbReference>
<sequence>MVMEMASPKKRQLLKKSKHWSNFNRKERKNYSDQDWSGTKCSFDVLTSDGSLHEVEISQDPTTSVFSAHTSNNNSTLKEFSENVFCLNYHPETSLLAIVGGVASAPVTSSGNTVIKDQAFVLSECVDGVGPTEDAMRASIAHGLHLTNQYRFSETEVDENSQIWEFRLARLKLLQFRDKLKTFLGINMGR</sequence>
<organism evidence="1 2">
    <name type="scientific">Camellia lanceoleosa</name>
    <dbReference type="NCBI Taxonomy" id="1840588"/>
    <lineage>
        <taxon>Eukaryota</taxon>
        <taxon>Viridiplantae</taxon>
        <taxon>Streptophyta</taxon>
        <taxon>Embryophyta</taxon>
        <taxon>Tracheophyta</taxon>
        <taxon>Spermatophyta</taxon>
        <taxon>Magnoliopsida</taxon>
        <taxon>eudicotyledons</taxon>
        <taxon>Gunneridae</taxon>
        <taxon>Pentapetalae</taxon>
        <taxon>asterids</taxon>
        <taxon>Ericales</taxon>
        <taxon>Theaceae</taxon>
        <taxon>Camellia</taxon>
    </lineage>
</organism>
<accession>A0ACC0IV69</accession>
<gene>
    <name evidence="1" type="ORF">LOK49_LG02G01783</name>
</gene>
<evidence type="ECO:0000313" key="2">
    <source>
        <dbReference type="Proteomes" id="UP001060215"/>
    </source>
</evidence>
<protein>
    <submittedName>
        <fullName evidence="1">MAG2-interacting protein 2</fullName>
    </submittedName>
</protein>
<reference evidence="1 2" key="1">
    <citation type="journal article" date="2022" name="Plant J.">
        <title>Chromosome-level genome of Camellia lanceoleosa provides a valuable resource for understanding genome evolution and self-incompatibility.</title>
        <authorList>
            <person name="Gong W."/>
            <person name="Xiao S."/>
            <person name="Wang L."/>
            <person name="Liao Z."/>
            <person name="Chang Y."/>
            <person name="Mo W."/>
            <person name="Hu G."/>
            <person name="Li W."/>
            <person name="Zhao G."/>
            <person name="Zhu H."/>
            <person name="Hu X."/>
            <person name="Ji K."/>
            <person name="Xiang X."/>
            <person name="Song Q."/>
            <person name="Yuan D."/>
            <person name="Jin S."/>
            <person name="Zhang L."/>
        </authorList>
    </citation>
    <scope>NUCLEOTIDE SEQUENCE [LARGE SCALE GENOMIC DNA]</scope>
    <source>
        <strain evidence="1">SQ_2022a</strain>
    </source>
</reference>
<keyword evidence="2" id="KW-1185">Reference proteome</keyword>
<name>A0ACC0IV69_9ERIC</name>
<evidence type="ECO:0000313" key="1">
    <source>
        <dbReference type="EMBL" id="KAI8028031.1"/>
    </source>
</evidence>
<comment type="caution">
    <text evidence="1">The sequence shown here is derived from an EMBL/GenBank/DDBJ whole genome shotgun (WGS) entry which is preliminary data.</text>
</comment>